<dbReference type="Proteomes" id="UP000366872">
    <property type="component" value="Unassembled WGS sequence"/>
</dbReference>
<dbReference type="RefSeq" id="WP_136079431.1">
    <property type="nucleotide sequence ID" value="NZ_CAAHFG010000001.1"/>
</dbReference>
<accession>A0A6C2U1Z4</accession>
<feature type="transmembrane region" description="Helical" evidence="1">
    <location>
        <begin position="117"/>
        <end position="137"/>
    </location>
</feature>
<proteinExistence type="predicted"/>
<evidence type="ECO:0000256" key="1">
    <source>
        <dbReference type="SAM" id="Phobius"/>
    </source>
</evidence>
<keyword evidence="1" id="KW-1133">Transmembrane helix</keyword>
<feature type="transmembrane region" description="Helical" evidence="1">
    <location>
        <begin position="25"/>
        <end position="46"/>
    </location>
</feature>
<protein>
    <submittedName>
        <fullName evidence="2">Uncharacterized protein</fullName>
    </submittedName>
</protein>
<evidence type="ECO:0000313" key="3">
    <source>
        <dbReference type="Proteomes" id="UP000366872"/>
    </source>
</evidence>
<feature type="transmembrane region" description="Helical" evidence="1">
    <location>
        <begin position="58"/>
        <end position="77"/>
    </location>
</feature>
<reference evidence="2 3" key="1">
    <citation type="submission" date="2019-04" db="EMBL/GenBank/DDBJ databases">
        <authorList>
            <person name="Van Vliet M D."/>
        </authorList>
    </citation>
    <scope>NUCLEOTIDE SEQUENCE [LARGE SCALE GENOMIC DNA]</scope>
    <source>
        <strain evidence="2 3">F1</strain>
    </source>
</reference>
<keyword evidence="1" id="KW-0812">Transmembrane</keyword>
<organism evidence="2 3">
    <name type="scientific">Pontiella desulfatans</name>
    <dbReference type="NCBI Taxonomy" id="2750659"/>
    <lineage>
        <taxon>Bacteria</taxon>
        <taxon>Pseudomonadati</taxon>
        <taxon>Kiritimatiellota</taxon>
        <taxon>Kiritimatiellia</taxon>
        <taxon>Kiritimatiellales</taxon>
        <taxon>Pontiellaceae</taxon>
        <taxon>Pontiella</taxon>
    </lineage>
</organism>
<dbReference type="EMBL" id="CAAHFG010000001">
    <property type="protein sequence ID" value="VGO13897.1"/>
    <property type="molecule type" value="Genomic_DNA"/>
</dbReference>
<dbReference type="AlphaFoldDB" id="A0A6C2U1Z4"/>
<sequence>MTTDPFNGLLDPFAWWDIGRSYDKYNAFFDVIIFSAIFIALAQAILGRRFPGRPGRALSAALGIFMGVGLTLLEQQFGWNLRMAGGVAAVIVMIIFAMLMMPFLLQFNLNKRTAGTLVFLILYFMLKALSPASMQFIDRHFPFLHLIAAIAVIYGFWLIIRRVLPNDASAVFNTSDAGMVARLDQPREKSELHLLKKTNRKAVPEAKKNAKQIEHTLQALKNETQKPNPSFKQIAQATATIAHRADSAVEKIDKLRILDRRLRNFDWHELQQMRNYCRELGEADREKLKQQLLLERKKILEEHAIEQTISSCENLYSNLRSKLDGIGRAALAKNKAETIADINSALQLDSQLRGMLDKLQKAEKLLFKLTRIKLNDEKKI</sequence>
<evidence type="ECO:0000313" key="2">
    <source>
        <dbReference type="EMBL" id="VGO13897.1"/>
    </source>
</evidence>
<name>A0A6C2U1Z4_PONDE</name>
<gene>
    <name evidence="2" type="ORF">PDESU_02454</name>
</gene>
<feature type="transmembrane region" description="Helical" evidence="1">
    <location>
        <begin position="143"/>
        <end position="160"/>
    </location>
</feature>
<keyword evidence="3" id="KW-1185">Reference proteome</keyword>
<keyword evidence="1" id="KW-0472">Membrane</keyword>
<feature type="transmembrane region" description="Helical" evidence="1">
    <location>
        <begin position="83"/>
        <end position="105"/>
    </location>
</feature>